<dbReference type="InterPro" id="IPR008936">
    <property type="entry name" value="Rho_GTPase_activation_prot"/>
</dbReference>
<accession>A0A7Y4A196</accession>
<dbReference type="AlphaFoldDB" id="A0A7Y4A196"/>
<evidence type="ECO:0000313" key="1">
    <source>
        <dbReference type="EMBL" id="NOH72249.1"/>
    </source>
</evidence>
<dbReference type="Gene3D" id="1.10.555.10">
    <property type="entry name" value="Rho GTPase activation protein"/>
    <property type="match status" value="1"/>
</dbReference>
<dbReference type="Proteomes" id="UP000565719">
    <property type="component" value="Unassembled WGS sequence"/>
</dbReference>
<gene>
    <name evidence="1" type="ORF">F0225_13005</name>
</gene>
<dbReference type="RefSeq" id="WP_171361437.1">
    <property type="nucleotide sequence ID" value="NZ_VTXC01000035.1"/>
</dbReference>
<dbReference type="EMBL" id="VTXC01000035">
    <property type="protein sequence ID" value="NOH72249.1"/>
    <property type="molecule type" value="Genomic_DNA"/>
</dbReference>
<organism evidence="1 2">
    <name type="scientific">Vibrio pectenicida</name>
    <dbReference type="NCBI Taxonomy" id="62763"/>
    <lineage>
        <taxon>Bacteria</taxon>
        <taxon>Pseudomonadati</taxon>
        <taxon>Pseudomonadota</taxon>
        <taxon>Gammaproteobacteria</taxon>
        <taxon>Vibrionales</taxon>
        <taxon>Vibrionaceae</taxon>
        <taxon>Vibrio</taxon>
    </lineage>
</organism>
<proteinExistence type="predicted"/>
<reference evidence="1 2" key="1">
    <citation type="submission" date="2019-09" db="EMBL/GenBank/DDBJ databases">
        <title>Draft genome sequencing and comparative genomics of hatchery-associated Vibrios.</title>
        <authorList>
            <person name="Kehlet-Delgado H."/>
            <person name="Mueller R.S."/>
        </authorList>
    </citation>
    <scope>NUCLEOTIDE SEQUENCE [LARGE SCALE GENOMIC DNA]</scope>
    <source>
        <strain evidence="1 2">99-46-Y</strain>
    </source>
</reference>
<protein>
    <submittedName>
        <fullName evidence="1">Uncharacterized protein</fullName>
    </submittedName>
</protein>
<comment type="caution">
    <text evidence="1">The sequence shown here is derived from an EMBL/GenBank/DDBJ whole genome shotgun (WGS) entry which is preliminary data.</text>
</comment>
<name>A0A7Y4A196_9VIBR</name>
<sequence>MSTVSQFFYSTHAKVFNSVSSAIKANDISLASRILSVKKAKLETEFESMFLPHKIEAAVSNLKGLGPLGSDTAVDIVRVQIQTKHKTYDKYRQYESQITEKNASRLNTLISSLHEQSSLRTEGIFRKSSNEGPVHSTAQQIKNLLPKSLSEAENKNIQHQISICKGGVTPNLNGLPSPLKNVIDLCKAVVKESEYNKMGANNLSRVIAPHFAIHSEDMAEALENNNIAIEFIGKCITGQGKTAGNNTNLL</sequence>
<evidence type="ECO:0000313" key="2">
    <source>
        <dbReference type="Proteomes" id="UP000565719"/>
    </source>
</evidence>
<dbReference type="SUPFAM" id="SSF48350">
    <property type="entry name" value="GTPase activation domain, GAP"/>
    <property type="match status" value="1"/>
</dbReference>